<dbReference type="OrthoDB" id="4918924at2759"/>
<dbReference type="EMBL" id="MU004325">
    <property type="protein sequence ID" value="KAF2657425.1"/>
    <property type="molecule type" value="Genomic_DNA"/>
</dbReference>
<organism evidence="1 2">
    <name type="scientific">Lophiostoma macrostomum CBS 122681</name>
    <dbReference type="NCBI Taxonomy" id="1314788"/>
    <lineage>
        <taxon>Eukaryota</taxon>
        <taxon>Fungi</taxon>
        <taxon>Dikarya</taxon>
        <taxon>Ascomycota</taxon>
        <taxon>Pezizomycotina</taxon>
        <taxon>Dothideomycetes</taxon>
        <taxon>Pleosporomycetidae</taxon>
        <taxon>Pleosporales</taxon>
        <taxon>Lophiostomataceae</taxon>
        <taxon>Lophiostoma</taxon>
    </lineage>
</organism>
<evidence type="ECO:0000313" key="2">
    <source>
        <dbReference type="Proteomes" id="UP000799324"/>
    </source>
</evidence>
<proteinExistence type="predicted"/>
<sequence length="122" mass="13251">MSDACKASGDCDEACVTFIQSAPPPCGGDYDDVELTDLQIGIGQQITKDGLFESFTSGHWHFSFVLGLTTAIPNRAVKGEYLTALSQYLNDGFGDILPATIYFTETEKADGQKFFIQATYVC</sequence>
<evidence type="ECO:0000313" key="1">
    <source>
        <dbReference type="EMBL" id="KAF2657425.1"/>
    </source>
</evidence>
<accession>A0A6A6TBR7</accession>
<protein>
    <submittedName>
        <fullName evidence="1">Uncharacterized protein</fullName>
    </submittedName>
</protein>
<dbReference type="Proteomes" id="UP000799324">
    <property type="component" value="Unassembled WGS sequence"/>
</dbReference>
<name>A0A6A6TBR7_9PLEO</name>
<gene>
    <name evidence="1" type="ORF">K491DRAFT_756850</name>
</gene>
<reference evidence="1" key="1">
    <citation type="journal article" date="2020" name="Stud. Mycol.">
        <title>101 Dothideomycetes genomes: a test case for predicting lifestyles and emergence of pathogens.</title>
        <authorList>
            <person name="Haridas S."/>
            <person name="Albert R."/>
            <person name="Binder M."/>
            <person name="Bloem J."/>
            <person name="Labutti K."/>
            <person name="Salamov A."/>
            <person name="Andreopoulos B."/>
            <person name="Baker S."/>
            <person name="Barry K."/>
            <person name="Bills G."/>
            <person name="Bluhm B."/>
            <person name="Cannon C."/>
            <person name="Castanera R."/>
            <person name="Culley D."/>
            <person name="Daum C."/>
            <person name="Ezra D."/>
            <person name="Gonzalez J."/>
            <person name="Henrissat B."/>
            <person name="Kuo A."/>
            <person name="Liang C."/>
            <person name="Lipzen A."/>
            <person name="Lutzoni F."/>
            <person name="Magnuson J."/>
            <person name="Mondo S."/>
            <person name="Nolan M."/>
            <person name="Ohm R."/>
            <person name="Pangilinan J."/>
            <person name="Park H.-J."/>
            <person name="Ramirez L."/>
            <person name="Alfaro M."/>
            <person name="Sun H."/>
            <person name="Tritt A."/>
            <person name="Yoshinaga Y."/>
            <person name="Zwiers L.-H."/>
            <person name="Turgeon B."/>
            <person name="Goodwin S."/>
            <person name="Spatafora J."/>
            <person name="Crous P."/>
            <person name="Grigoriev I."/>
        </authorList>
    </citation>
    <scope>NUCLEOTIDE SEQUENCE</scope>
    <source>
        <strain evidence="1">CBS 122681</strain>
    </source>
</reference>
<keyword evidence="2" id="KW-1185">Reference proteome</keyword>
<dbReference type="AlphaFoldDB" id="A0A6A6TBR7"/>